<dbReference type="InterPro" id="IPR036291">
    <property type="entry name" value="NAD(P)-bd_dom_sf"/>
</dbReference>
<dbReference type="InterPro" id="IPR015815">
    <property type="entry name" value="HIBADH-related"/>
</dbReference>
<dbReference type="PIRSF" id="PIRSF000103">
    <property type="entry name" value="HIBADH"/>
    <property type="match status" value="1"/>
</dbReference>
<evidence type="ECO:0000259" key="6">
    <source>
        <dbReference type="Pfam" id="PF14833"/>
    </source>
</evidence>
<dbReference type="GO" id="GO:0051287">
    <property type="term" value="F:NAD binding"/>
    <property type="evidence" value="ECO:0007669"/>
    <property type="project" value="InterPro"/>
</dbReference>
<evidence type="ECO:0000313" key="7">
    <source>
        <dbReference type="EMBL" id="QBI20905.1"/>
    </source>
</evidence>
<dbReference type="Gene3D" id="1.10.1040.10">
    <property type="entry name" value="N-(1-d-carboxylethyl)-l-norvaline Dehydrogenase, domain 2"/>
    <property type="match status" value="1"/>
</dbReference>
<dbReference type="Pfam" id="PF03446">
    <property type="entry name" value="NAD_binding_2"/>
    <property type="match status" value="1"/>
</dbReference>
<dbReference type="OrthoDB" id="3185659at2"/>
<dbReference type="PANTHER" id="PTHR43580">
    <property type="entry name" value="OXIDOREDUCTASE GLYR1-RELATED"/>
    <property type="match status" value="1"/>
</dbReference>
<evidence type="ECO:0000259" key="5">
    <source>
        <dbReference type="Pfam" id="PF03446"/>
    </source>
</evidence>
<gene>
    <name evidence="7" type="ORF">ER308_15865</name>
</gene>
<keyword evidence="8" id="KW-1185">Reference proteome</keyword>
<keyword evidence="3" id="KW-0520">NAD</keyword>
<dbReference type="SUPFAM" id="SSF48179">
    <property type="entry name" value="6-phosphogluconate dehydrogenase C-terminal domain-like"/>
    <property type="match status" value="1"/>
</dbReference>
<feature type="active site" evidence="4">
    <location>
        <position position="178"/>
    </location>
</feature>
<dbReference type="InterPro" id="IPR013328">
    <property type="entry name" value="6PGD_dom2"/>
</dbReference>
<comment type="similarity">
    <text evidence="1">Belongs to the HIBADH-related family.</text>
</comment>
<feature type="domain" description="6-phosphogluconate dehydrogenase NADP-binding" evidence="5">
    <location>
        <begin position="10"/>
        <end position="169"/>
    </location>
</feature>
<evidence type="ECO:0000256" key="3">
    <source>
        <dbReference type="ARBA" id="ARBA00023027"/>
    </source>
</evidence>
<protein>
    <submittedName>
        <fullName evidence="7">NAD(P)-dependent oxidoreductase</fullName>
    </submittedName>
</protein>
<evidence type="ECO:0000313" key="8">
    <source>
        <dbReference type="Proteomes" id="UP000291469"/>
    </source>
</evidence>
<dbReference type="Pfam" id="PF14833">
    <property type="entry name" value="NAD_binding_11"/>
    <property type="match status" value="1"/>
</dbReference>
<dbReference type="GO" id="GO:0050661">
    <property type="term" value="F:NADP binding"/>
    <property type="evidence" value="ECO:0007669"/>
    <property type="project" value="InterPro"/>
</dbReference>
<dbReference type="PANTHER" id="PTHR43580:SF2">
    <property type="entry name" value="CYTOKINE-LIKE NUCLEAR FACTOR N-PAC"/>
    <property type="match status" value="1"/>
</dbReference>
<dbReference type="InterPro" id="IPR006115">
    <property type="entry name" value="6PGDH_NADP-bd"/>
</dbReference>
<evidence type="ECO:0000256" key="1">
    <source>
        <dbReference type="ARBA" id="ARBA00009080"/>
    </source>
</evidence>
<dbReference type="SUPFAM" id="SSF51735">
    <property type="entry name" value="NAD(P)-binding Rossmann-fold domains"/>
    <property type="match status" value="1"/>
</dbReference>
<dbReference type="InterPro" id="IPR008927">
    <property type="entry name" value="6-PGluconate_DH-like_C_sf"/>
</dbReference>
<dbReference type="AlphaFoldDB" id="A0A411YHU7"/>
<dbReference type="EMBL" id="CP036402">
    <property type="protein sequence ID" value="QBI20905.1"/>
    <property type="molecule type" value="Genomic_DNA"/>
</dbReference>
<keyword evidence="2" id="KW-0560">Oxidoreductase</keyword>
<sequence length="320" mass="33760">MGETDRAAPTVGWMGTGRMGALLVERLLAAGFDVAVWNRTREKAEPLAAQGAKVVDRPVELAGRDVVCSMLADSAAFESAMTGDGGLLTDPDRAPEVVCDSSTIAIAAAERVKAAVADRPVEVLAAPVSGSPKVVAAGRLGVVVSGDPSAFERAEPVLAEYGQSVTYVGDAEQARLAKICHNLLLGVISQSMAEITVLAERGGMSRHEFLAFINSSALGSMFTRYKTPQLVNLDWAPTFTSHLLRKDLELGLDAAREADVPMPLVSETHQLLLRLIGEGHGDSDFAALLELAARGAGMELEPENVEVSDGLRDNDAEGEQ</sequence>
<name>A0A411YHU7_9ACTN</name>
<evidence type="ECO:0000256" key="4">
    <source>
        <dbReference type="PIRSR" id="PIRSR000103-1"/>
    </source>
</evidence>
<proteinExistence type="inferred from homology"/>
<organism evidence="7 8">
    <name type="scientific">Egibacter rhizosphaerae</name>
    <dbReference type="NCBI Taxonomy" id="1670831"/>
    <lineage>
        <taxon>Bacteria</taxon>
        <taxon>Bacillati</taxon>
        <taxon>Actinomycetota</taxon>
        <taxon>Nitriliruptoria</taxon>
        <taxon>Egibacterales</taxon>
        <taxon>Egibacteraceae</taxon>
        <taxon>Egibacter</taxon>
    </lineage>
</organism>
<accession>A0A411YHU7</accession>
<reference evidence="7 8" key="1">
    <citation type="submission" date="2019-01" db="EMBL/GenBank/DDBJ databases">
        <title>Egibacter rhizosphaerae EGI 80759T.</title>
        <authorList>
            <person name="Chen D.-D."/>
            <person name="Tian Y."/>
            <person name="Jiao J.-Y."/>
            <person name="Zhang X.-T."/>
            <person name="Zhang Y.-G."/>
            <person name="Zhang Y."/>
            <person name="Xiao M."/>
            <person name="Shu W.-S."/>
            <person name="Li W.-J."/>
        </authorList>
    </citation>
    <scope>NUCLEOTIDE SEQUENCE [LARGE SCALE GENOMIC DNA]</scope>
    <source>
        <strain evidence="7 8">EGI 80759</strain>
    </source>
</reference>
<feature type="domain" description="3-hydroxyisobutyrate dehydrogenase-like NAD-binding" evidence="6">
    <location>
        <begin position="175"/>
        <end position="291"/>
    </location>
</feature>
<dbReference type="GO" id="GO:0016491">
    <property type="term" value="F:oxidoreductase activity"/>
    <property type="evidence" value="ECO:0007669"/>
    <property type="project" value="UniProtKB-KW"/>
</dbReference>
<dbReference type="Proteomes" id="UP000291469">
    <property type="component" value="Chromosome"/>
</dbReference>
<dbReference type="KEGG" id="erz:ER308_15865"/>
<evidence type="ECO:0000256" key="2">
    <source>
        <dbReference type="ARBA" id="ARBA00023002"/>
    </source>
</evidence>
<dbReference type="InterPro" id="IPR051265">
    <property type="entry name" value="HIBADH-related_NP60_sf"/>
</dbReference>
<dbReference type="Gene3D" id="3.40.50.720">
    <property type="entry name" value="NAD(P)-binding Rossmann-like Domain"/>
    <property type="match status" value="1"/>
</dbReference>
<dbReference type="InterPro" id="IPR029154">
    <property type="entry name" value="HIBADH-like_NADP-bd"/>
</dbReference>